<dbReference type="RefSeq" id="WP_172309329.1">
    <property type="nucleotide sequence ID" value="NZ_WOEY01000018.1"/>
</dbReference>
<sequence length="426" mass="44021">MKQHFDIVVVGAGPAGLNAAQAAAREGATVALLDDNPRAGGQIWRQGPGHPPQAPLHGLLAALKMHNNVTLLPSTRVIAPLGPRGLLLESAEQGGVSISYDRLILATGARERLLPFAGWTLPGVTGAGALQALIKGGMPVRGERIVIAGSGPLLIAALATARAAGARVAAVVEQASALKVARFGVSLLSEPAKLRQAVAMTRGFAGLRYWTGSIVRQAEGEGRVERVTIQRGHRDLTLDCDRIACGYGLVPNITLAQALGCAINEAGEIVVDGEQRTSIDGVLAAGECTGVGGAELVGVEGELAGLSASGALASRTALRAQRARWQRFGTRVEAAFALQAAARTPPGDATLLCRCEDVSIGEVRAYPDWREAKLHTRCGMGACQGRICGAAAGLYFGWQAATPRPPFSPAQVGTLMAASAEQPLAE</sequence>
<keyword evidence="1" id="KW-0560">Oxidoreductase</keyword>
<dbReference type="PRINTS" id="PR00368">
    <property type="entry name" value="FADPNR"/>
</dbReference>
<dbReference type="Gene3D" id="3.50.50.60">
    <property type="entry name" value="FAD/NAD(P)-binding domain"/>
    <property type="match status" value="2"/>
</dbReference>
<organism evidence="3 4">
    <name type="scientific">Paraburkholderia solitsugae</name>
    <dbReference type="NCBI Taxonomy" id="2675748"/>
    <lineage>
        <taxon>Bacteria</taxon>
        <taxon>Pseudomonadati</taxon>
        <taxon>Pseudomonadota</taxon>
        <taxon>Betaproteobacteria</taxon>
        <taxon>Burkholderiales</taxon>
        <taxon>Burkholderiaceae</taxon>
        <taxon>Paraburkholderia</taxon>
    </lineage>
</organism>
<dbReference type="InterPro" id="IPR017224">
    <property type="entry name" value="Opine_Oxase_asu/HCN_bsu"/>
</dbReference>
<evidence type="ECO:0000259" key="2">
    <source>
        <dbReference type="Pfam" id="PF07992"/>
    </source>
</evidence>
<dbReference type="Gene3D" id="1.10.10.1100">
    <property type="entry name" value="BFD-like [2Fe-2S]-binding domain"/>
    <property type="match status" value="1"/>
</dbReference>
<gene>
    <name evidence="3" type="ORF">GNZ12_05130</name>
</gene>
<dbReference type="InterPro" id="IPR023753">
    <property type="entry name" value="FAD/NAD-binding_dom"/>
</dbReference>
<dbReference type="InterPro" id="IPR041854">
    <property type="entry name" value="BFD-like_2Fe2S-bd_dom_sf"/>
</dbReference>
<name>A0ABX2BKQ2_9BURK</name>
<keyword evidence="4" id="KW-1185">Reference proteome</keyword>
<accession>A0ABX2BKQ2</accession>
<dbReference type="Proteomes" id="UP000652198">
    <property type="component" value="Unassembled WGS sequence"/>
</dbReference>
<protein>
    <submittedName>
        <fullName evidence="3">FAD-dependent oxidoreductase</fullName>
    </submittedName>
</protein>
<reference evidence="3 4" key="1">
    <citation type="submission" date="2019-11" db="EMBL/GenBank/DDBJ databases">
        <title>Metabolism of dissolved organic matter in forest soils.</title>
        <authorList>
            <person name="Cyle K.T."/>
            <person name="Wilhelm R.C."/>
            <person name="Martinez C.E."/>
        </authorList>
    </citation>
    <scope>NUCLEOTIDE SEQUENCE [LARGE SCALE GENOMIC DNA]</scope>
    <source>
        <strain evidence="3 4">1N</strain>
    </source>
</reference>
<dbReference type="PRINTS" id="PR00469">
    <property type="entry name" value="PNDRDTASEII"/>
</dbReference>
<dbReference type="PANTHER" id="PTHR42949:SF3">
    <property type="entry name" value="ANAEROBIC GLYCEROL-3-PHOSPHATE DEHYDROGENASE SUBUNIT B"/>
    <property type="match status" value="1"/>
</dbReference>
<evidence type="ECO:0000256" key="1">
    <source>
        <dbReference type="ARBA" id="ARBA00023002"/>
    </source>
</evidence>
<dbReference type="PIRSF" id="PIRSF037495">
    <property type="entry name" value="Opine_OX_OoxA/HcnB"/>
    <property type="match status" value="1"/>
</dbReference>
<evidence type="ECO:0000313" key="4">
    <source>
        <dbReference type="Proteomes" id="UP000652198"/>
    </source>
</evidence>
<comment type="caution">
    <text evidence="3">The sequence shown here is derived from an EMBL/GenBank/DDBJ whole genome shotgun (WGS) entry which is preliminary data.</text>
</comment>
<dbReference type="InterPro" id="IPR051691">
    <property type="entry name" value="Metab_Enz_Cyan_OpOx_G3PDH"/>
</dbReference>
<dbReference type="EMBL" id="WOEY01000018">
    <property type="protein sequence ID" value="NPT40705.1"/>
    <property type="molecule type" value="Genomic_DNA"/>
</dbReference>
<evidence type="ECO:0000313" key="3">
    <source>
        <dbReference type="EMBL" id="NPT40705.1"/>
    </source>
</evidence>
<dbReference type="Pfam" id="PF07992">
    <property type="entry name" value="Pyr_redox_2"/>
    <property type="match status" value="1"/>
</dbReference>
<dbReference type="SUPFAM" id="SSF51905">
    <property type="entry name" value="FAD/NAD(P)-binding domain"/>
    <property type="match status" value="1"/>
</dbReference>
<dbReference type="InterPro" id="IPR036188">
    <property type="entry name" value="FAD/NAD-bd_sf"/>
</dbReference>
<proteinExistence type="predicted"/>
<feature type="domain" description="FAD/NAD(P)-binding" evidence="2">
    <location>
        <begin position="5"/>
        <end position="291"/>
    </location>
</feature>
<dbReference type="PANTHER" id="PTHR42949">
    <property type="entry name" value="ANAEROBIC GLYCEROL-3-PHOSPHATE DEHYDROGENASE SUBUNIT B"/>
    <property type="match status" value="1"/>
</dbReference>